<accession>A0A2X4UL21</accession>
<dbReference type="SUPFAM" id="SSF46589">
    <property type="entry name" value="tRNA-binding arm"/>
    <property type="match status" value="1"/>
</dbReference>
<dbReference type="Pfam" id="PF02403">
    <property type="entry name" value="Seryl_tRNA_N"/>
    <property type="match status" value="1"/>
</dbReference>
<evidence type="ECO:0000259" key="1">
    <source>
        <dbReference type="Pfam" id="PF02403"/>
    </source>
</evidence>
<dbReference type="EMBL" id="LS483469">
    <property type="protein sequence ID" value="SQI36318.1"/>
    <property type="molecule type" value="Genomic_DNA"/>
</dbReference>
<dbReference type="EC" id="6.1.1.11" evidence="2"/>
<dbReference type="Proteomes" id="UP000248897">
    <property type="component" value="Chromosome 1"/>
</dbReference>
<protein>
    <submittedName>
        <fullName evidence="2">Serine--tRNA ligase</fullName>
        <ecNumber evidence="2">6.1.1.11</ecNumber>
    </submittedName>
</protein>
<feature type="domain" description="Serine-tRNA synthetase type1 N-terminal" evidence="1">
    <location>
        <begin position="1"/>
        <end position="41"/>
    </location>
</feature>
<reference evidence="2 3" key="1">
    <citation type="submission" date="2018-06" db="EMBL/GenBank/DDBJ databases">
        <authorList>
            <consortium name="Pathogen Informatics"/>
            <person name="Doyle S."/>
        </authorList>
    </citation>
    <scope>NUCLEOTIDE SEQUENCE [LARGE SCALE GENOMIC DNA]</scope>
    <source>
        <strain evidence="2 3">NCTC12961</strain>
    </source>
</reference>
<proteinExistence type="predicted"/>
<dbReference type="GO" id="GO:0000166">
    <property type="term" value="F:nucleotide binding"/>
    <property type="evidence" value="ECO:0007669"/>
    <property type="project" value="InterPro"/>
</dbReference>
<evidence type="ECO:0000313" key="3">
    <source>
        <dbReference type="Proteomes" id="UP000248897"/>
    </source>
</evidence>
<sequence>MLDPNLLRNELDAVAVKLARRGFKLDLDLLRSQEERRQSSAGRIRNAAGRT</sequence>
<dbReference type="InterPro" id="IPR042103">
    <property type="entry name" value="SerRS_1_N_sf"/>
</dbReference>
<keyword evidence="2" id="KW-0436">Ligase</keyword>
<dbReference type="AlphaFoldDB" id="A0A2X4UL21"/>
<gene>
    <name evidence="2" type="primary">serS_1</name>
    <name evidence="2" type="ORF">NCTC12961_02101</name>
</gene>
<name>A0A2X4UL21_SERPL</name>
<dbReference type="InterPro" id="IPR010978">
    <property type="entry name" value="tRNA-bd_arm"/>
</dbReference>
<dbReference type="InterPro" id="IPR015866">
    <property type="entry name" value="Ser-tRNA-synth_1_N"/>
</dbReference>
<organism evidence="2 3">
    <name type="scientific">Serratia plymuthica</name>
    <dbReference type="NCBI Taxonomy" id="82996"/>
    <lineage>
        <taxon>Bacteria</taxon>
        <taxon>Pseudomonadati</taxon>
        <taxon>Pseudomonadota</taxon>
        <taxon>Gammaproteobacteria</taxon>
        <taxon>Enterobacterales</taxon>
        <taxon>Yersiniaceae</taxon>
        <taxon>Serratia</taxon>
    </lineage>
</organism>
<dbReference type="GO" id="GO:0004828">
    <property type="term" value="F:serine-tRNA ligase activity"/>
    <property type="evidence" value="ECO:0007669"/>
    <property type="project" value="UniProtKB-EC"/>
</dbReference>
<evidence type="ECO:0000313" key="2">
    <source>
        <dbReference type="EMBL" id="SQI36318.1"/>
    </source>
</evidence>
<dbReference type="Gene3D" id="1.10.287.40">
    <property type="entry name" value="Serine-tRNA synthetase, tRNA binding domain"/>
    <property type="match status" value="1"/>
</dbReference>